<organism evidence="2 3">
    <name type="scientific">Coffea arabica</name>
    <name type="common">Arabian coffee</name>
    <dbReference type="NCBI Taxonomy" id="13443"/>
    <lineage>
        <taxon>Eukaryota</taxon>
        <taxon>Viridiplantae</taxon>
        <taxon>Streptophyta</taxon>
        <taxon>Embryophyta</taxon>
        <taxon>Tracheophyta</taxon>
        <taxon>Spermatophyta</taxon>
        <taxon>Magnoliopsida</taxon>
        <taxon>eudicotyledons</taxon>
        <taxon>Gunneridae</taxon>
        <taxon>Pentapetalae</taxon>
        <taxon>asterids</taxon>
        <taxon>lamiids</taxon>
        <taxon>Gentianales</taxon>
        <taxon>Rubiaceae</taxon>
        <taxon>Ixoroideae</taxon>
        <taxon>Gardenieae complex</taxon>
        <taxon>Bertiereae - Coffeeae clade</taxon>
        <taxon>Coffeeae</taxon>
        <taxon>Coffea</taxon>
    </lineage>
</organism>
<feature type="domain" description="RNase H type-1" evidence="1">
    <location>
        <begin position="21"/>
        <end position="131"/>
    </location>
</feature>
<evidence type="ECO:0000313" key="3">
    <source>
        <dbReference type="RefSeq" id="XP_071939198.1"/>
    </source>
</evidence>
<dbReference type="InterPro" id="IPR044730">
    <property type="entry name" value="RNase_H-like_dom_plant"/>
</dbReference>
<dbReference type="PANTHER" id="PTHR47723:SF19">
    <property type="entry name" value="POLYNUCLEOTIDYL TRANSFERASE, RIBONUCLEASE H-LIKE SUPERFAMILY PROTEIN"/>
    <property type="match status" value="1"/>
</dbReference>
<dbReference type="InterPro" id="IPR053151">
    <property type="entry name" value="RNase_H-like"/>
</dbReference>
<sequence>MELDWKRFNCSGKMCEEIRGDIGGAGFSLRDENGDILAAGAIGLGVDSILIHKLEAIKEALVFAKLKGWERIKVRIDSKLAADILNSKIDCPWKALVVYSDIKDLISYFKELTIFFVYRQCNQTADFVANYFKRVDKVIFESNFPLDLLRIVEEDKRGKLTVRV</sequence>
<name>A0ABM4X570_COFAR</name>
<evidence type="ECO:0000259" key="1">
    <source>
        <dbReference type="Pfam" id="PF13456"/>
    </source>
</evidence>
<dbReference type="PANTHER" id="PTHR47723">
    <property type="entry name" value="OS05G0353850 PROTEIN"/>
    <property type="match status" value="1"/>
</dbReference>
<keyword evidence="2" id="KW-1185">Reference proteome</keyword>
<proteinExistence type="predicted"/>
<gene>
    <name evidence="3" type="primary">LOC140037924</name>
</gene>
<protein>
    <recommendedName>
        <fullName evidence="1">RNase H type-1 domain-containing protein</fullName>
    </recommendedName>
</protein>
<dbReference type="Proteomes" id="UP001652660">
    <property type="component" value="Chromosome 3c"/>
</dbReference>
<dbReference type="Gene3D" id="3.30.420.10">
    <property type="entry name" value="Ribonuclease H-like superfamily/Ribonuclease H"/>
    <property type="match status" value="1"/>
</dbReference>
<dbReference type="RefSeq" id="XP_071939198.1">
    <property type="nucleotide sequence ID" value="XM_072083097.1"/>
</dbReference>
<dbReference type="CDD" id="cd06222">
    <property type="entry name" value="RNase_H_like"/>
    <property type="match status" value="1"/>
</dbReference>
<dbReference type="SUPFAM" id="SSF53098">
    <property type="entry name" value="Ribonuclease H-like"/>
    <property type="match status" value="1"/>
</dbReference>
<dbReference type="InterPro" id="IPR036397">
    <property type="entry name" value="RNaseH_sf"/>
</dbReference>
<dbReference type="InterPro" id="IPR002156">
    <property type="entry name" value="RNaseH_domain"/>
</dbReference>
<accession>A0ABM4X570</accession>
<evidence type="ECO:0000313" key="2">
    <source>
        <dbReference type="Proteomes" id="UP001652660"/>
    </source>
</evidence>
<dbReference type="GeneID" id="140037924"/>
<reference evidence="3" key="1">
    <citation type="submission" date="2025-08" db="UniProtKB">
        <authorList>
            <consortium name="RefSeq"/>
        </authorList>
    </citation>
    <scope>IDENTIFICATION</scope>
    <source>
        <tissue evidence="3">Leaves</tissue>
    </source>
</reference>
<dbReference type="Pfam" id="PF13456">
    <property type="entry name" value="RVT_3"/>
    <property type="match status" value="1"/>
</dbReference>
<dbReference type="InterPro" id="IPR012337">
    <property type="entry name" value="RNaseH-like_sf"/>
</dbReference>